<protein>
    <submittedName>
        <fullName evidence="2">Reverse transcriptase domain</fullName>
    </submittedName>
</protein>
<dbReference type="InterPro" id="IPR052560">
    <property type="entry name" value="RdDP_mobile_element"/>
</dbReference>
<dbReference type="EMBL" id="CABPRJ010000482">
    <property type="protein sequence ID" value="VVC28676.1"/>
    <property type="molecule type" value="Genomic_DNA"/>
</dbReference>
<dbReference type="GO" id="GO:0003964">
    <property type="term" value="F:RNA-directed DNA polymerase activity"/>
    <property type="evidence" value="ECO:0007669"/>
    <property type="project" value="UniProtKB-KW"/>
</dbReference>
<evidence type="ECO:0000313" key="3">
    <source>
        <dbReference type="Proteomes" id="UP000325440"/>
    </source>
</evidence>
<dbReference type="PROSITE" id="PS50878">
    <property type="entry name" value="RT_POL"/>
    <property type="match status" value="1"/>
</dbReference>
<dbReference type="PANTHER" id="PTHR36688">
    <property type="entry name" value="ENDO/EXONUCLEASE/PHOSPHATASE DOMAIN-CONTAINING PROTEIN"/>
    <property type="match status" value="1"/>
</dbReference>
<organism evidence="2 3">
    <name type="scientific">Cinara cedri</name>
    <dbReference type="NCBI Taxonomy" id="506608"/>
    <lineage>
        <taxon>Eukaryota</taxon>
        <taxon>Metazoa</taxon>
        <taxon>Ecdysozoa</taxon>
        <taxon>Arthropoda</taxon>
        <taxon>Hexapoda</taxon>
        <taxon>Insecta</taxon>
        <taxon>Pterygota</taxon>
        <taxon>Neoptera</taxon>
        <taxon>Paraneoptera</taxon>
        <taxon>Hemiptera</taxon>
        <taxon>Sternorrhyncha</taxon>
        <taxon>Aphidomorpha</taxon>
        <taxon>Aphidoidea</taxon>
        <taxon>Aphididae</taxon>
        <taxon>Lachninae</taxon>
        <taxon>Cinara</taxon>
    </lineage>
</organism>
<evidence type="ECO:0000313" key="2">
    <source>
        <dbReference type="EMBL" id="VVC28676.1"/>
    </source>
</evidence>
<dbReference type="InterPro" id="IPR043502">
    <property type="entry name" value="DNA/RNA_pol_sf"/>
</dbReference>
<keyword evidence="2" id="KW-0808">Transferase</keyword>
<reference evidence="2 3" key="1">
    <citation type="submission" date="2019-08" db="EMBL/GenBank/DDBJ databases">
        <authorList>
            <person name="Alioto T."/>
            <person name="Alioto T."/>
            <person name="Gomez Garrido J."/>
        </authorList>
    </citation>
    <scope>NUCLEOTIDE SEQUENCE [LARGE SCALE GENOMIC DNA]</scope>
</reference>
<dbReference type="Pfam" id="PF00078">
    <property type="entry name" value="RVT_1"/>
    <property type="match status" value="1"/>
</dbReference>
<feature type="domain" description="Reverse transcriptase" evidence="1">
    <location>
        <begin position="1"/>
        <end position="275"/>
    </location>
</feature>
<keyword evidence="3" id="KW-1185">Reference proteome</keyword>
<dbReference type="InterPro" id="IPR000477">
    <property type="entry name" value="RT_dom"/>
</dbReference>
<gene>
    <name evidence="2" type="ORF">CINCED_3A006219</name>
</gene>
<keyword evidence="2" id="KW-0695">RNA-directed DNA polymerase</keyword>
<keyword evidence="2" id="KW-0548">Nucleotidyltransferase</keyword>
<evidence type="ECO:0000259" key="1">
    <source>
        <dbReference type="PROSITE" id="PS50878"/>
    </source>
</evidence>
<dbReference type="Proteomes" id="UP000325440">
    <property type="component" value="Unassembled WGS sequence"/>
</dbReference>
<dbReference type="AlphaFoldDB" id="A0A5E4ME76"/>
<dbReference type="SUPFAM" id="SSF56672">
    <property type="entry name" value="DNA/RNA polymerases"/>
    <property type="match status" value="1"/>
</dbReference>
<dbReference type="PANTHER" id="PTHR36688:SF2">
    <property type="entry name" value="ENDONUCLEASE_EXONUCLEASE_PHOSPHATASE DOMAIN-CONTAINING PROTEIN"/>
    <property type="match status" value="1"/>
</dbReference>
<proteinExistence type="predicted"/>
<accession>A0A5E4ME76</accession>
<dbReference type="OrthoDB" id="6620931at2759"/>
<sequence>MEIIIASAIAHQLFKVSNINQKKQEKFEIRKLLANELSLCKDSPPLVNTFTKSKVDIALKAVKNGKAAGVDGILPEFQNNLGVKGRNWLAKLKTNIANFEVLSKLWNEAKSVVYDTVWKRGLLFKLANIVRYSETVRLLKSMLSNRKFRVYLNGAKSPYKYLQNGLPKGSVLSPLFFNIYTADLAMTEVRKFIYADNIALVYQADYFNEIESVLNRDLTTLQKYFRKWYLTLNPNKTIAIVLHLNNREANRKLELKIGKTPVANSKCPRYLGIKIDRSLTFKDHRGKKEKL</sequence>
<name>A0A5E4ME76_9HEMI</name>